<organism evidence="2 3">
    <name type="scientific">Rhizobium tumorigenes</name>
    <dbReference type="NCBI Taxonomy" id="2041385"/>
    <lineage>
        <taxon>Bacteria</taxon>
        <taxon>Pseudomonadati</taxon>
        <taxon>Pseudomonadota</taxon>
        <taxon>Alphaproteobacteria</taxon>
        <taxon>Hyphomicrobiales</taxon>
        <taxon>Rhizobiaceae</taxon>
        <taxon>Rhizobium/Agrobacterium group</taxon>
        <taxon>Rhizobium</taxon>
    </lineage>
</organism>
<evidence type="ECO:0000256" key="1">
    <source>
        <dbReference type="SAM" id="SignalP"/>
    </source>
</evidence>
<proteinExistence type="predicted"/>
<reference evidence="2 3" key="1">
    <citation type="journal article" date="2018" name="Sci. Rep.">
        <title>Rhizobium tumorigenes sp. nov., a novel plant tumorigenic bacterium isolated from cane gall tumors on thornless blackberry.</title>
        <authorList>
            <person name="Kuzmanovi N."/>
            <person name="Smalla K."/>
            <person name="Gronow S."/>
            <person name="PuBawska J."/>
        </authorList>
    </citation>
    <scope>NUCLEOTIDE SEQUENCE [LARGE SCALE GENOMIC DNA]</scope>
    <source>
        <strain evidence="2 3">1078</strain>
    </source>
</reference>
<feature type="signal peptide" evidence="1">
    <location>
        <begin position="1"/>
        <end position="19"/>
    </location>
</feature>
<accession>A0AAF1KGE8</accession>
<name>A0AAF1KGE8_9HYPH</name>
<evidence type="ECO:0000313" key="2">
    <source>
        <dbReference type="EMBL" id="WFR96906.1"/>
    </source>
</evidence>
<evidence type="ECO:0000313" key="3">
    <source>
        <dbReference type="Proteomes" id="UP000249499"/>
    </source>
</evidence>
<dbReference type="EMBL" id="CP117255">
    <property type="protein sequence ID" value="WFR96906.1"/>
    <property type="molecule type" value="Genomic_DNA"/>
</dbReference>
<dbReference type="Proteomes" id="UP000249499">
    <property type="component" value="Chromosome"/>
</dbReference>
<gene>
    <name evidence="2" type="ORF">PR017_07275</name>
</gene>
<dbReference type="AlphaFoldDB" id="A0AAF1KGE8"/>
<keyword evidence="3" id="KW-1185">Reference proteome</keyword>
<sequence length="161" mass="16871">MIGSKISFSTKVRLLPALAACVMLSACYHMPPLNPPPGPVYDVRSVTVVSANGASPRLLSEVSTRVNAAIAATRHAVTEGAVALTIHITQSERAQGYEKNRNSAKVDIDASAIDTGSVVAVNSFESTTFSADSDAIDDLMAEDIAARIRAAYGLTAPRPDN</sequence>
<keyword evidence="1" id="KW-0732">Signal</keyword>
<protein>
    <recommendedName>
        <fullName evidence="4">Lipoprotein</fullName>
    </recommendedName>
</protein>
<dbReference type="PROSITE" id="PS51257">
    <property type="entry name" value="PROKAR_LIPOPROTEIN"/>
    <property type="match status" value="1"/>
</dbReference>
<evidence type="ECO:0008006" key="4">
    <source>
        <dbReference type="Google" id="ProtNLM"/>
    </source>
</evidence>
<reference evidence="3" key="2">
    <citation type="journal article" date="2023" name="MicrobiologyOpen">
        <title>Genomics of the tumorigenes clade of the family Rhizobiaceae and description of Rhizobium rhododendri sp. nov.</title>
        <authorList>
            <person name="Kuzmanovic N."/>
            <person name="diCenzo G.C."/>
            <person name="Bunk B."/>
            <person name="Sproeer C."/>
            <person name="Fruehling A."/>
            <person name="Neumann-Schaal M."/>
            <person name="Overmann J."/>
            <person name="Smalla K."/>
        </authorList>
    </citation>
    <scope>NUCLEOTIDE SEQUENCE [LARGE SCALE GENOMIC DNA]</scope>
    <source>
        <strain evidence="3">1078</strain>
    </source>
</reference>
<dbReference type="KEGG" id="rtu:PR017_07275"/>
<dbReference type="RefSeq" id="WP_111221923.1">
    <property type="nucleotide sequence ID" value="NZ_CP117255.1"/>
</dbReference>
<feature type="chain" id="PRO_5042017787" description="Lipoprotein" evidence="1">
    <location>
        <begin position="20"/>
        <end position="161"/>
    </location>
</feature>